<organism evidence="3 4">
    <name type="scientific">Streptomyces lonegramiae</name>
    <dbReference type="NCBI Taxonomy" id="3075524"/>
    <lineage>
        <taxon>Bacteria</taxon>
        <taxon>Bacillati</taxon>
        <taxon>Actinomycetota</taxon>
        <taxon>Actinomycetes</taxon>
        <taxon>Kitasatosporales</taxon>
        <taxon>Streptomycetaceae</taxon>
        <taxon>Streptomyces</taxon>
    </lineage>
</organism>
<comment type="caution">
    <text evidence="3">The sequence shown here is derived from an EMBL/GenBank/DDBJ whole genome shotgun (WGS) entry which is preliminary data.</text>
</comment>
<dbReference type="Gene3D" id="1.20.120.450">
    <property type="entry name" value="dinb family like domain"/>
    <property type="match status" value="1"/>
</dbReference>
<dbReference type="RefSeq" id="WP_311727996.1">
    <property type="nucleotide sequence ID" value="NZ_JAVRFD010000020.1"/>
</dbReference>
<dbReference type="Proteomes" id="UP001180754">
    <property type="component" value="Unassembled WGS sequence"/>
</dbReference>
<dbReference type="EMBL" id="JAVRFD010000020">
    <property type="protein sequence ID" value="MDT0547474.1"/>
    <property type="molecule type" value="Genomic_DNA"/>
</dbReference>
<evidence type="ECO:0000313" key="4">
    <source>
        <dbReference type="Proteomes" id="UP001180754"/>
    </source>
</evidence>
<protein>
    <submittedName>
        <fullName evidence="3">DinB family protein</fullName>
    </submittedName>
</protein>
<reference evidence="3" key="1">
    <citation type="submission" date="2024-05" db="EMBL/GenBank/DDBJ databases">
        <title>30 novel species of actinomycetes from the DSMZ collection.</title>
        <authorList>
            <person name="Nouioui I."/>
        </authorList>
    </citation>
    <scope>NUCLEOTIDE SEQUENCE</scope>
    <source>
        <strain evidence="3">DSM 41529</strain>
    </source>
</reference>
<name>A0ABU2XNH5_9ACTN</name>
<feature type="domain" description="DinB-like" evidence="2">
    <location>
        <begin position="11"/>
        <end position="67"/>
    </location>
</feature>
<proteinExistence type="predicted"/>
<dbReference type="Pfam" id="PF12867">
    <property type="entry name" value="DinB_2"/>
    <property type="match status" value="1"/>
</dbReference>
<evidence type="ECO:0000256" key="1">
    <source>
        <dbReference type="SAM" id="MobiDB-lite"/>
    </source>
</evidence>
<feature type="region of interest" description="Disordered" evidence="1">
    <location>
        <begin position="48"/>
        <end position="77"/>
    </location>
</feature>
<accession>A0ABU2XNH5</accession>
<evidence type="ECO:0000259" key="2">
    <source>
        <dbReference type="Pfam" id="PF12867"/>
    </source>
</evidence>
<dbReference type="SUPFAM" id="SSF109854">
    <property type="entry name" value="DinB/YfiT-like putative metalloenzymes"/>
    <property type="match status" value="1"/>
</dbReference>
<gene>
    <name evidence="3" type="ORF">RND15_32930</name>
</gene>
<dbReference type="InterPro" id="IPR034660">
    <property type="entry name" value="DinB/YfiT-like"/>
</dbReference>
<evidence type="ECO:0000313" key="3">
    <source>
        <dbReference type="EMBL" id="MDT0547474.1"/>
    </source>
</evidence>
<sequence>MRELEALLREYDRARAYTDELWKDLTPDEVTWRPHENSSAIGWHLGHQAHVASSARPRSRSTVRGRAAVGSPPRPAR</sequence>
<dbReference type="InterPro" id="IPR024775">
    <property type="entry name" value="DinB-like"/>
</dbReference>
<keyword evidence="4" id="KW-1185">Reference proteome</keyword>